<feature type="domain" description="Cch helix turn helix" evidence="2">
    <location>
        <begin position="561"/>
        <end position="662"/>
    </location>
</feature>
<name>A0A2X3BU91_CLOPF</name>
<evidence type="ECO:0000313" key="4">
    <source>
        <dbReference type="Proteomes" id="UP000250234"/>
    </source>
</evidence>
<dbReference type="RefSeq" id="WP_181465746.1">
    <property type="nucleotide sequence ID" value="NZ_CATNYA010000058.1"/>
</dbReference>
<organism evidence="3 4">
    <name type="scientific">Clostridium perfringens</name>
    <dbReference type="NCBI Taxonomy" id="1502"/>
    <lineage>
        <taxon>Bacteria</taxon>
        <taxon>Bacillati</taxon>
        <taxon>Bacillota</taxon>
        <taxon>Clostridia</taxon>
        <taxon>Eubacteriales</taxon>
        <taxon>Clostridiaceae</taxon>
        <taxon>Clostridium</taxon>
    </lineage>
</organism>
<dbReference type="Pfam" id="PF06048">
    <property type="entry name" value="DUF927"/>
    <property type="match status" value="1"/>
</dbReference>
<proteinExistence type="predicted"/>
<evidence type="ECO:0000259" key="2">
    <source>
        <dbReference type="Pfam" id="PF18662"/>
    </source>
</evidence>
<feature type="domain" description="DUF927" evidence="1">
    <location>
        <begin position="136"/>
        <end position="413"/>
    </location>
</feature>
<evidence type="ECO:0000313" key="3">
    <source>
        <dbReference type="EMBL" id="SQC08698.1"/>
    </source>
</evidence>
<dbReference type="AlphaFoldDB" id="A0A2X3BU91"/>
<dbReference type="InterPro" id="IPR009270">
    <property type="entry name" value="DUF927"/>
</dbReference>
<evidence type="ECO:0000259" key="1">
    <source>
        <dbReference type="Pfam" id="PF06048"/>
    </source>
</evidence>
<reference evidence="3 4" key="1">
    <citation type="submission" date="2018-06" db="EMBL/GenBank/DDBJ databases">
        <authorList>
            <consortium name="Pathogen Informatics"/>
            <person name="Doyle S."/>
        </authorList>
    </citation>
    <scope>NUCLEOTIDE SEQUENCE [LARGE SCALE GENOMIC DNA]</scope>
    <source>
        <strain evidence="3 4">NCTC8081</strain>
    </source>
</reference>
<sequence length="671" mass="77113">MIKISKWILREGTYEVKIRQAEIKEDKYLTLNIENSEMKRANLNVELDNVELISKIIKILDDEKQNTVDRDINYIIKEKLLSGLVVIIELYKDENGIVVLKDIAKKTDNFKNKLDVANGKEKDIVVEKEIKVGKDFLLDEEGVYKIQKDGEKQQISDYMAIKELINNIDTNDYKILISYKAPSSEIKEIELNRDECINKNKLLDLINKGLDVSNSNSGILAEYFRAFEKKFKEIRNVHSELGFSEYKNKDIYKLYKVIGELDSTYNGEYDIKPKGNKEEYEAMLREEVYGRCELEFIIVSALSAVVLGYIGDRNSLDSLIIHLSGNSSTGKSTALKLAISLFGCPDPKKIGLYSTYNTTENASIKKLCGLKGVPFAIDEISLSKNKDFTNFIYALANGSEKDRLNKNSELKEKSVWLTTILSNGEKSILESSKRNSGLKVRVIEANNFSWSKNAENSEKITNCISMNYGHIGIEFAKCILEKSKSEVEKRFKEVKNEVYELLNEKLVLDSMTKRRCSKYALIILTAYYYEELKNIKLNIDGIKDMLVKIEGESIRSRNFSESAIDYIKQYVSKYKKKFEGKDNASIDTLGKLIIKNDHVEVQMNKISFEEMVKQGGFEDKTVVLKELRDKGFLNHEKDRFTRSRKNTLGYTEDVYVVKLPKEKEVFEDVEV</sequence>
<dbReference type="Pfam" id="PF18662">
    <property type="entry name" value="HTH_56"/>
    <property type="match status" value="1"/>
</dbReference>
<protein>
    <submittedName>
        <fullName evidence="3">Bifunctional DNA primase/polymerase</fullName>
    </submittedName>
</protein>
<dbReference type="InterPro" id="IPR040538">
    <property type="entry name" value="Cch_HTH"/>
</dbReference>
<gene>
    <name evidence="3" type="ORF">NCTC8081_02635</name>
</gene>
<dbReference type="EMBL" id="UAWO01000002">
    <property type="protein sequence ID" value="SQC08698.1"/>
    <property type="molecule type" value="Genomic_DNA"/>
</dbReference>
<accession>A0A2X3BU91</accession>
<dbReference type="Proteomes" id="UP000250234">
    <property type="component" value="Unassembled WGS sequence"/>
</dbReference>